<gene>
    <name evidence="2" type="ORF">ACAOBT_LOCUS17390</name>
</gene>
<dbReference type="AlphaFoldDB" id="A0A9P0PJT0"/>
<comment type="caution">
    <text evidence="2">The sequence shown here is derived from an EMBL/GenBank/DDBJ whole genome shotgun (WGS) entry which is preliminary data.</text>
</comment>
<feature type="region of interest" description="Disordered" evidence="1">
    <location>
        <begin position="70"/>
        <end position="96"/>
    </location>
</feature>
<protein>
    <recommendedName>
        <fullName evidence="4">Leydig cell tumor 10 kDa protein homolog</fullName>
    </recommendedName>
</protein>
<evidence type="ECO:0000313" key="3">
    <source>
        <dbReference type="Proteomes" id="UP001152888"/>
    </source>
</evidence>
<accession>A0A9P0PJT0</accession>
<dbReference type="EMBL" id="CAKOFQ010007004">
    <property type="protein sequence ID" value="CAH1986685.1"/>
    <property type="molecule type" value="Genomic_DNA"/>
</dbReference>
<dbReference type="OrthoDB" id="6261058at2759"/>
<feature type="compositionally biased region" description="Polar residues" evidence="1">
    <location>
        <begin position="73"/>
        <end position="82"/>
    </location>
</feature>
<evidence type="ECO:0000313" key="2">
    <source>
        <dbReference type="EMBL" id="CAH1986685.1"/>
    </source>
</evidence>
<feature type="compositionally biased region" description="Basic residues" evidence="1">
    <location>
        <begin position="30"/>
        <end position="39"/>
    </location>
</feature>
<dbReference type="InterPro" id="IPR019034">
    <property type="entry name" value="UPF0390"/>
</dbReference>
<reference evidence="2" key="1">
    <citation type="submission" date="2022-03" db="EMBL/GenBank/DDBJ databases">
        <authorList>
            <person name="Sayadi A."/>
        </authorList>
    </citation>
    <scope>NUCLEOTIDE SEQUENCE</scope>
</reference>
<dbReference type="Proteomes" id="UP001152888">
    <property type="component" value="Unassembled WGS sequence"/>
</dbReference>
<name>A0A9P0PJT0_ACAOB</name>
<evidence type="ECO:0008006" key="4">
    <source>
        <dbReference type="Google" id="ProtNLM"/>
    </source>
</evidence>
<dbReference type="Pfam" id="PF09495">
    <property type="entry name" value="DUF2462"/>
    <property type="match status" value="1"/>
</dbReference>
<organism evidence="2 3">
    <name type="scientific">Acanthoscelides obtectus</name>
    <name type="common">Bean weevil</name>
    <name type="synonym">Bruchus obtectus</name>
    <dbReference type="NCBI Taxonomy" id="200917"/>
    <lineage>
        <taxon>Eukaryota</taxon>
        <taxon>Metazoa</taxon>
        <taxon>Ecdysozoa</taxon>
        <taxon>Arthropoda</taxon>
        <taxon>Hexapoda</taxon>
        <taxon>Insecta</taxon>
        <taxon>Pterygota</taxon>
        <taxon>Neoptera</taxon>
        <taxon>Endopterygota</taxon>
        <taxon>Coleoptera</taxon>
        <taxon>Polyphaga</taxon>
        <taxon>Cucujiformia</taxon>
        <taxon>Chrysomeloidea</taxon>
        <taxon>Chrysomelidae</taxon>
        <taxon>Bruchinae</taxon>
        <taxon>Bruchini</taxon>
        <taxon>Acanthoscelides</taxon>
    </lineage>
</organism>
<proteinExistence type="predicted"/>
<sequence>MAQGKLKTKAKLPGNIKSKQKPKGGAVTKRANRPIKPKKAGKDEIRKLNQIVTKTVNSAIEQDIRNRAIPKRQTMSKAQQAVSEHHKKSAGSKTIT</sequence>
<feature type="region of interest" description="Disordered" evidence="1">
    <location>
        <begin position="1"/>
        <end position="42"/>
    </location>
</feature>
<feature type="compositionally biased region" description="Basic residues" evidence="1">
    <location>
        <begin position="1"/>
        <end position="10"/>
    </location>
</feature>
<keyword evidence="3" id="KW-1185">Reference proteome</keyword>
<evidence type="ECO:0000256" key="1">
    <source>
        <dbReference type="SAM" id="MobiDB-lite"/>
    </source>
</evidence>